<dbReference type="SMART" id="SM00205">
    <property type="entry name" value="THN"/>
    <property type="match status" value="1"/>
</dbReference>
<evidence type="ECO:0000313" key="2">
    <source>
        <dbReference type="Proteomes" id="UP000807115"/>
    </source>
</evidence>
<dbReference type="AlphaFoldDB" id="A0A921UHP3"/>
<evidence type="ECO:0000313" key="1">
    <source>
        <dbReference type="EMBL" id="KAG0532453.1"/>
    </source>
</evidence>
<dbReference type="PANTHER" id="PTHR31048">
    <property type="entry name" value="OS03G0233200 PROTEIN"/>
    <property type="match status" value="1"/>
</dbReference>
<dbReference type="Gene3D" id="2.60.110.10">
    <property type="entry name" value="Thaumatin"/>
    <property type="match status" value="1"/>
</dbReference>
<dbReference type="EMBL" id="CM027683">
    <property type="protein sequence ID" value="KAG0532453.1"/>
    <property type="molecule type" value="Genomic_DNA"/>
</dbReference>
<proteinExistence type="predicted"/>
<reference evidence="1" key="2">
    <citation type="submission" date="2020-10" db="EMBL/GenBank/DDBJ databases">
        <authorList>
            <person name="Cooper E.A."/>
            <person name="Brenton Z.W."/>
            <person name="Flinn B.S."/>
            <person name="Jenkins J."/>
            <person name="Shu S."/>
            <person name="Flowers D."/>
            <person name="Luo F."/>
            <person name="Wang Y."/>
            <person name="Xia P."/>
            <person name="Barry K."/>
            <person name="Daum C."/>
            <person name="Lipzen A."/>
            <person name="Yoshinaga Y."/>
            <person name="Schmutz J."/>
            <person name="Saski C."/>
            <person name="Vermerris W."/>
            <person name="Kresovich S."/>
        </authorList>
    </citation>
    <scope>NUCLEOTIDE SEQUENCE</scope>
</reference>
<protein>
    <submittedName>
        <fullName evidence="1">Uncharacterized protein</fullName>
    </submittedName>
</protein>
<dbReference type="InterPro" id="IPR037176">
    <property type="entry name" value="Osmotin/thaumatin-like_sf"/>
</dbReference>
<dbReference type="InterPro" id="IPR001938">
    <property type="entry name" value="Thaumatin"/>
</dbReference>
<dbReference type="SUPFAM" id="SSF49870">
    <property type="entry name" value="Osmotin, thaumatin-like protein"/>
    <property type="match status" value="1"/>
</dbReference>
<gene>
    <name evidence="1" type="ORF">BDA96_04G108400</name>
</gene>
<dbReference type="Proteomes" id="UP000807115">
    <property type="component" value="Chromosome 4"/>
</dbReference>
<dbReference type="Pfam" id="PF00314">
    <property type="entry name" value="Thaumatin"/>
    <property type="match status" value="1"/>
</dbReference>
<organism evidence="1 2">
    <name type="scientific">Sorghum bicolor</name>
    <name type="common">Sorghum</name>
    <name type="synonym">Sorghum vulgare</name>
    <dbReference type="NCBI Taxonomy" id="4558"/>
    <lineage>
        <taxon>Eukaryota</taxon>
        <taxon>Viridiplantae</taxon>
        <taxon>Streptophyta</taxon>
        <taxon>Embryophyta</taxon>
        <taxon>Tracheophyta</taxon>
        <taxon>Spermatophyta</taxon>
        <taxon>Magnoliopsida</taxon>
        <taxon>Liliopsida</taxon>
        <taxon>Poales</taxon>
        <taxon>Poaceae</taxon>
        <taxon>PACMAD clade</taxon>
        <taxon>Panicoideae</taxon>
        <taxon>Andropogonodae</taxon>
        <taxon>Andropogoneae</taxon>
        <taxon>Sorghinae</taxon>
        <taxon>Sorghum</taxon>
    </lineage>
</organism>
<accession>A0A921UHP3</accession>
<comment type="caution">
    <text evidence="1">The sequence shown here is derived from an EMBL/GenBank/DDBJ whole genome shotgun (WGS) entry which is preliminary data.</text>
</comment>
<name>A0A921UHP3_SORBI</name>
<dbReference type="PROSITE" id="PS51367">
    <property type="entry name" value="THAUMATIN_2"/>
    <property type="match status" value="1"/>
</dbReference>
<reference evidence="1" key="1">
    <citation type="journal article" date="2019" name="BMC Genomics">
        <title>A new reference genome for Sorghum bicolor reveals high levels of sequence similarity between sweet and grain genotypes: implications for the genetics of sugar metabolism.</title>
        <authorList>
            <person name="Cooper E.A."/>
            <person name="Brenton Z.W."/>
            <person name="Flinn B.S."/>
            <person name="Jenkins J."/>
            <person name="Shu S."/>
            <person name="Flowers D."/>
            <person name="Luo F."/>
            <person name="Wang Y."/>
            <person name="Xia P."/>
            <person name="Barry K."/>
            <person name="Daum C."/>
            <person name="Lipzen A."/>
            <person name="Yoshinaga Y."/>
            <person name="Schmutz J."/>
            <person name="Saski C."/>
            <person name="Vermerris W."/>
            <person name="Kresovich S."/>
        </authorList>
    </citation>
    <scope>NUCLEOTIDE SEQUENCE</scope>
</reference>
<sequence length="120" mass="12481">MSPSRSITVRRPAVVCLPQPLRDVSLVDGYNLPMLVETSAGGGSTGPVLCAATGCAADLIAMCLAELRARAGAACRSACDVFVRPEYCCSGAGVREVVYASERRSGDSIDKEEERSGGVL</sequence>